<accession>A0A1F8FYA3</accession>
<gene>
    <name evidence="1" type="ORF">A3C88_01305</name>
</gene>
<dbReference type="Proteomes" id="UP000178117">
    <property type="component" value="Unassembled WGS sequence"/>
</dbReference>
<reference evidence="1 2" key="1">
    <citation type="journal article" date="2016" name="Nat. Commun.">
        <title>Thousands of microbial genomes shed light on interconnected biogeochemical processes in an aquifer system.</title>
        <authorList>
            <person name="Anantharaman K."/>
            <person name="Brown C.T."/>
            <person name="Hug L.A."/>
            <person name="Sharon I."/>
            <person name="Castelle C.J."/>
            <person name="Probst A.J."/>
            <person name="Thomas B.C."/>
            <person name="Singh A."/>
            <person name="Wilkins M.J."/>
            <person name="Karaoz U."/>
            <person name="Brodie E.L."/>
            <person name="Williams K.H."/>
            <person name="Hubbard S.S."/>
            <person name="Banfield J.F."/>
        </authorList>
    </citation>
    <scope>NUCLEOTIDE SEQUENCE [LARGE SCALE GENOMIC DNA]</scope>
</reference>
<sequence>MKEKLYNQTLWDYCAWNHGGPAPFHKHCNRVWSRIGVLSEFGKERRKSLISLLISLKKSAKEIEISFVRLHEKEGAVSDLKCPGTVREVTEVEIIFEVNSDPLLDIAIPLRHITLIHQGKQHG</sequence>
<organism evidence="1 2">
    <name type="scientific">Candidatus Yanofskybacteria bacterium RIFCSPHIGHO2_02_FULL_50_12</name>
    <dbReference type="NCBI Taxonomy" id="1802685"/>
    <lineage>
        <taxon>Bacteria</taxon>
        <taxon>Candidatus Yanofskyibacteriota</taxon>
    </lineage>
</organism>
<dbReference type="AlphaFoldDB" id="A0A1F8FYA3"/>
<proteinExistence type="predicted"/>
<protein>
    <submittedName>
        <fullName evidence="1">Uncharacterized protein</fullName>
    </submittedName>
</protein>
<name>A0A1F8FYA3_9BACT</name>
<evidence type="ECO:0000313" key="1">
    <source>
        <dbReference type="EMBL" id="OGN17650.1"/>
    </source>
</evidence>
<comment type="caution">
    <text evidence="1">The sequence shown here is derived from an EMBL/GenBank/DDBJ whole genome shotgun (WGS) entry which is preliminary data.</text>
</comment>
<evidence type="ECO:0000313" key="2">
    <source>
        <dbReference type="Proteomes" id="UP000178117"/>
    </source>
</evidence>
<dbReference type="EMBL" id="MGJZ01000006">
    <property type="protein sequence ID" value="OGN17650.1"/>
    <property type="molecule type" value="Genomic_DNA"/>
</dbReference>